<proteinExistence type="predicted"/>
<evidence type="ECO:0000313" key="1">
    <source>
        <dbReference type="EMBL" id="PIT47134.1"/>
    </source>
</evidence>
<evidence type="ECO:0008006" key="5">
    <source>
        <dbReference type="Google" id="ProtNLM"/>
    </source>
</evidence>
<dbReference type="EMBL" id="MEIP01000019">
    <property type="protein sequence ID" value="PIT47134.1"/>
    <property type="molecule type" value="Genomic_DNA"/>
</dbReference>
<dbReference type="PROSITE" id="PS51257">
    <property type="entry name" value="PROKAR_LIPOPROTEIN"/>
    <property type="match status" value="1"/>
</dbReference>
<evidence type="ECO:0000313" key="2">
    <source>
        <dbReference type="EMBL" id="PIT51664.1"/>
    </source>
</evidence>
<dbReference type="AlphaFoldDB" id="A0A2N9XFN0"/>
<dbReference type="Proteomes" id="UP000231484">
    <property type="component" value="Unassembled WGS sequence"/>
</dbReference>
<dbReference type="RefSeq" id="WP_100139299.1">
    <property type="nucleotide sequence ID" value="NZ_MEIP01000019.1"/>
</dbReference>
<dbReference type="Proteomes" id="UP000229970">
    <property type="component" value="Unassembled WGS sequence"/>
</dbReference>
<dbReference type="EMBL" id="MEIQ01000027">
    <property type="protein sequence ID" value="PIT51664.1"/>
    <property type="molecule type" value="Genomic_DNA"/>
</dbReference>
<sequence length="88" mass="10208">MKRKINILLVGIFCVGLSGCYESVVRFWNGPGWDFSSEAEKKAKEECFEELRSLPRPKNEYVGSKEMQDWLGNVYIPARNECLKRKGF</sequence>
<evidence type="ECO:0000313" key="4">
    <source>
        <dbReference type="Proteomes" id="UP000231484"/>
    </source>
</evidence>
<evidence type="ECO:0000313" key="3">
    <source>
        <dbReference type="Proteomes" id="UP000229970"/>
    </source>
</evidence>
<organism evidence="1 3">
    <name type="scientific">Snodgrassella alvi</name>
    <dbReference type="NCBI Taxonomy" id="1196083"/>
    <lineage>
        <taxon>Bacteria</taxon>
        <taxon>Pseudomonadati</taxon>
        <taxon>Pseudomonadota</taxon>
        <taxon>Betaproteobacteria</taxon>
        <taxon>Neisseriales</taxon>
        <taxon>Neisseriaceae</taxon>
        <taxon>Snodgrassella</taxon>
    </lineage>
</organism>
<reference evidence="3 4" key="1">
    <citation type="journal article" date="2017" name="MBio">
        <title>Type VI secretion-mediated competition in the bee gut microbiome.</title>
        <authorList>
            <person name="Steele M.I."/>
            <person name="Kwong W.K."/>
            <person name="Powell J.E."/>
            <person name="Whiteley M."/>
            <person name="Moran N.A."/>
        </authorList>
    </citation>
    <scope>NUCLEOTIDE SEQUENCE [LARGE SCALE GENOMIC DNA]</scope>
    <source>
        <strain evidence="2 4">Occ4-2</strain>
        <strain evidence="1 3">Ruf1-X</strain>
    </source>
</reference>
<protein>
    <recommendedName>
        <fullName evidence="5">Lipoprotein</fullName>
    </recommendedName>
</protein>
<accession>A0A2N9XFN0</accession>
<comment type="caution">
    <text evidence="1">The sequence shown here is derived from an EMBL/GenBank/DDBJ whole genome shotgun (WGS) entry which is preliminary data.</text>
</comment>
<name>A0A2N9XFN0_9NEIS</name>
<gene>
    <name evidence="1" type="ORF">BHC46_07880</name>
    <name evidence="2" type="ORF">BHC48_03015</name>
</gene>